<dbReference type="Gene3D" id="3.30.230.120">
    <property type="match status" value="1"/>
</dbReference>
<dbReference type="EMBL" id="CP104205">
    <property type="protein sequence ID" value="UWX55655.1"/>
    <property type="molecule type" value="Genomic_DNA"/>
</dbReference>
<protein>
    <submittedName>
        <fullName evidence="1">Uncharacterized protein</fullName>
    </submittedName>
</protein>
<sequence>MAWIQFLIAAFGINRPVSQEYLAELGYRAEILEHKEPGGMMNHFSISMGGLVYIQTKPPFKCSHIGSQLEGMVTGVSGVPKETVGLREG</sequence>
<dbReference type="RefSeq" id="WP_260573721.1">
    <property type="nucleotide sequence ID" value="NZ_CP104205.1"/>
</dbReference>
<keyword evidence="2" id="KW-1185">Reference proteome</keyword>
<reference evidence="1" key="1">
    <citation type="submission" date="2022-09" db="EMBL/GenBank/DDBJ databases">
        <title>Maribacter litopenaei sp. nov., isolated from the intestinal tract of the Pacific White Shrimp, Litopenaeus vannamei.</title>
        <authorList>
            <person name="Kim S.Y."/>
            <person name="Hwang C.Y."/>
        </authorList>
    </citation>
    <scope>NUCLEOTIDE SEQUENCE</scope>
    <source>
        <strain evidence="1">HL-LV01</strain>
    </source>
</reference>
<dbReference type="InterPro" id="IPR020568">
    <property type="entry name" value="Ribosomal_Su5_D2-typ_SF"/>
</dbReference>
<dbReference type="SUPFAM" id="SSF54211">
    <property type="entry name" value="Ribosomal protein S5 domain 2-like"/>
    <property type="match status" value="1"/>
</dbReference>
<name>A0ABY5YC08_9FLAO</name>
<evidence type="ECO:0000313" key="2">
    <source>
        <dbReference type="Proteomes" id="UP001059209"/>
    </source>
</evidence>
<dbReference type="Proteomes" id="UP001059209">
    <property type="component" value="Chromosome"/>
</dbReference>
<evidence type="ECO:0000313" key="1">
    <source>
        <dbReference type="EMBL" id="UWX55655.1"/>
    </source>
</evidence>
<accession>A0ABY5YC08</accession>
<gene>
    <name evidence="1" type="ORF">NYZ99_04160</name>
</gene>
<proteinExistence type="predicted"/>
<organism evidence="1 2">
    <name type="scientific">Maribacter litopenaei</name>
    <dbReference type="NCBI Taxonomy" id="2976127"/>
    <lineage>
        <taxon>Bacteria</taxon>
        <taxon>Pseudomonadati</taxon>
        <taxon>Bacteroidota</taxon>
        <taxon>Flavobacteriia</taxon>
        <taxon>Flavobacteriales</taxon>
        <taxon>Flavobacteriaceae</taxon>
        <taxon>Maribacter</taxon>
    </lineage>
</organism>